<gene>
    <name evidence="3" type="ORF">KDW_48610</name>
</gene>
<feature type="domain" description="UspA" evidence="2">
    <location>
        <begin position="1"/>
        <end position="148"/>
    </location>
</feature>
<reference evidence="3 4" key="1">
    <citation type="submission" date="2019-10" db="EMBL/GenBank/DDBJ databases">
        <title>Dictyobacter vulcani sp. nov., within the class Ktedonobacteria, isolated from soil of volcanic Mt. Zao.</title>
        <authorList>
            <person name="Zheng Y."/>
            <person name="Wang C.M."/>
            <person name="Sakai Y."/>
            <person name="Abe K."/>
            <person name="Yokota A."/>
            <person name="Yabe S."/>
        </authorList>
    </citation>
    <scope>NUCLEOTIDE SEQUENCE [LARGE SCALE GENOMIC DNA]</scope>
    <source>
        <strain evidence="3 4">W12</strain>
    </source>
</reference>
<dbReference type="AlphaFoldDB" id="A0A5J4KX53"/>
<accession>A0A5J4KX53</accession>
<dbReference type="PANTHER" id="PTHR46268:SF6">
    <property type="entry name" value="UNIVERSAL STRESS PROTEIN UP12"/>
    <property type="match status" value="1"/>
</dbReference>
<evidence type="ECO:0000313" key="4">
    <source>
        <dbReference type="Proteomes" id="UP000326912"/>
    </source>
</evidence>
<name>A0A5J4KX53_9CHLR</name>
<dbReference type="Pfam" id="PF00582">
    <property type="entry name" value="Usp"/>
    <property type="match status" value="2"/>
</dbReference>
<protein>
    <submittedName>
        <fullName evidence="3">Universal stress protein UspA</fullName>
    </submittedName>
</protein>
<dbReference type="Gene3D" id="3.40.50.620">
    <property type="entry name" value="HUPs"/>
    <property type="match status" value="2"/>
</dbReference>
<dbReference type="PRINTS" id="PR01438">
    <property type="entry name" value="UNVRSLSTRESS"/>
</dbReference>
<dbReference type="RefSeq" id="WP_162005557.1">
    <property type="nucleotide sequence ID" value="NZ_BKZW01000002.1"/>
</dbReference>
<proteinExistence type="inferred from homology"/>
<dbReference type="Proteomes" id="UP000326912">
    <property type="component" value="Unassembled WGS sequence"/>
</dbReference>
<dbReference type="PANTHER" id="PTHR46268">
    <property type="entry name" value="STRESS RESPONSE PROTEIN NHAX"/>
    <property type="match status" value="1"/>
</dbReference>
<evidence type="ECO:0000259" key="2">
    <source>
        <dbReference type="Pfam" id="PF00582"/>
    </source>
</evidence>
<comment type="similarity">
    <text evidence="1">Belongs to the universal stress protein A family.</text>
</comment>
<dbReference type="SUPFAM" id="SSF52402">
    <property type="entry name" value="Adenine nucleotide alpha hydrolases-like"/>
    <property type="match status" value="2"/>
</dbReference>
<dbReference type="InterPro" id="IPR006015">
    <property type="entry name" value="Universal_stress_UspA"/>
</dbReference>
<evidence type="ECO:0000256" key="1">
    <source>
        <dbReference type="ARBA" id="ARBA00008791"/>
    </source>
</evidence>
<sequence>MFQKILVPLDGSLRAKLALPVAARIARSSGASLLLVRVTYPPIEYTRYPHVLAAPDQLDNQILEAEVELARSYLRQVAMSDPLSGIEVEVQTTVSTGTAQTILEIANKSGVDLIILSSHGYTGLKRWALGGVAHKLTRISSIPLLVLHDENENQLALSTTAPQPLHIMVALDGSRLSESIIEPTIQLGTALAAPETATLHLVEVLPFPEKHVRITTHLAIAEARERIIADTHLYLEEVKKDILTNHPMYRNLHVSTTVLVHEDVAGTLVEVAKDADVMPGKIQDTDHIDMLALATHGRSGLEHWALGSITERVLDTTKQPMFVVHTGVSQTQAGTVQTKVEQLPT</sequence>
<dbReference type="InterPro" id="IPR014729">
    <property type="entry name" value="Rossmann-like_a/b/a_fold"/>
</dbReference>
<dbReference type="EMBL" id="BKZW01000002">
    <property type="protein sequence ID" value="GER90699.1"/>
    <property type="molecule type" value="Genomic_DNA"/>
</dbReference>
<dbReference type="CDD" id="cd00293">
    <property type="entry name" value="USP-like"/>
    <property type="match status" value="2"/>
</dbReference>
<feature type="domain" description="UspA" evidence="2">
    <location>
        <begin position="166"/>
        <end position="325"/>
    </location>
</feature>
<keyword evidence="4" id="KW-1185">Reference proteome</keyword>
<organism evidence="3 4">
    <name type="scientific">Dictyobacter vulcani</name>
    <dbReference type="NCBI Taxonomy" id="2607529"/>
    <lineage>
        <taxon>Bacteria</taxon>
        <taxon>Bacillati</taxon>
        <taxon>Chloroflexota</taxon>
        <taxon>Ktedonobacteria</taxon>
        <taxon>Ktedonobacterales</taxon>
        <taxon>Dictyobacteraceae</taxon>
        <taxon>Dictyobacter</taxon>
    </lineage>
</organism>
<dbReference type="InterPro" id="IPR006016">
    <property type="entry name" value="UspA"/>
</dbReference>
<evidence type="ECO:0000313" key="3">
    <source>
        <dbReference type="EMBL" id="GER90699.1"/>
    </source>
</evidence>
<comment type="caution">
    <text evidence="3">The sequence shown here is derived from an EMBL/GenBank/DDBJ whole genome shotgun (WGS) entry which is preliminary data.</text>
</comment>